<reference evidence="6 7" key="1">
    <citation type="submission" date="2016-11" db="EMBL/GenBank/DDBJ databases">
        <title>Draft Genome Sequences of Nine Cyanobacterial Strains from Diverse Habitats.</title>
        <authorList>
            <person name="Zhu T."/>
            <person name="Hou S."/>
            <person name="Lu X."/>
            <person name="Hess W.R."/>
        </authorList>
    </citation>
    <scope>NUCLEOTIDE SEQUENCE [LARGE SCALE GENOMIC DNA]</scope>
    <source>
        <strain evidence="6 7">NIES-592</strain>
    </source>
</reference>
<keyword evidence="2 6" id="KW-0645">Protease</keyword>
<dbReference type="SUPFAM" id="SSF50156">
    <property type="entry name" value="PDZ domain-like"/>
    <property type="match status" value="1"/>
</dbReference>
<dbReference type="Gene3D" id="2.40.10.10">
    <property type="entry name" value="Trypsin-like serine proteases"/>
    <property type="match status" value="2"/>
</dbReference>
<dbReference type="GO" id="GO:0004252">
    <property type="term" value="F:serine-type endopeptidase activity"/>
    <property type="evidence" value="ECO:0007669"/>
    <property type="project" value="InterPro"/>
</dbReference>
<evidence type="ECO:0000256" key="2">
    <source>
        <dbReference type="ARBA" id="ARBA00022670"/>
    </source>
</evidence>
<dbReference type="Proteomes" id="UP000186391">
    <property type="component" value="Unassembled WGS sequence"/>
</dbReference>
<dbReference type="InterPro" id="IPR001478">
    <property type="entry name" value="PDZ"/>
</dbReference>
<dbReference type="InterPro" id="IPR043504">
    <property type="entry name" value="Peptidase_S1_PA_chymotrypsin"/>
</dbReference>
<accession>A0A1U7H2Y5</accession>
<evidence type="ECO:0000313" key="6">
    <source>
        <dbReference type="EMBL" id="OKH15476.1"/>
    </source>
</evidence>
<protein>
    <submittedName>
        <fullName evidence="6">Serine protease</fullName>
    </submittedName>
</protein>
<evidence type="ECO:0000256" key="3">
    <source>
        <dbReference type="ARBA" id="ARBA00022801"/>
    </source>
</evidence>
<feature type="domain" description="PDZ" evidence="5">
    <location>
        <begin position="240"/>
        <end position="333"/>
    </location>
</feature>
<dbReference type="PRINTS" id="PR00834">
    <property type="entry name" value="PROTEASES2C"/>
</dbReference>
<dbReference type="AlphaFoldDB" id="A0A1U7H2Y5"/>
<dbReference type="InterPro" id="IPR001940">
    <property type="entry name" value="Peptidase_S1C"/>
</dbReference>
<dbReference type="RefSeq" id="WP_062243113.1">
    <property type="nucleotide sequence ID" value="NZ_MRCA01000002.1"/>
</dbReference>
<dbReference type="InterPro" id="IPR036034">
    <property type="entry name" value="PDZ_sf"/>
</dbReference>
<name>A0A1U7H2Y5_9CYAN</name>
<dbReference type="SUPFAM" id="SSF50494">
    <property type="entry name" value="Trypsin-like serine proteases"/>
    <property type="match status" value="1"/>
</dbReference>
<keyword evidence="3" id="KW-0378">Hydrolase</keyword>
<dbReference type="InterPro" id="IPR051201">
    <property type="entry name" value="Chloro_Bact_Ser_Proteases"/>
</dbReference>
<sequence length="348" mass="37600">MFRNLGWVSNDNFAPDNSRSPQNNPKADEQLLDAYSQAVINVVEKVSPTVVNIDVKKWLTGRSRSYQPFTQEVRGNGSGFIFTQDGYILTNSHVIHGASKIQVTLSDGRSYDAEMIGDDPDTDLAVIRIYAPNLVAARFGDSQALKVGQLAIAIGHPYGFQTTVTTGVISALGRSFQSRSGKLIENIIQTDAALNPGNSGGPLVTSHAEVIGINTAIVMAAQGICFAVPINTAKIVIPTLMRYGQVRRGYIGIGGQNVQISRRIMLFNELAVDTGIFVMHVEPNSPAKKAGLLQGDVIVGFNNLPLGGIEDLQKFLTPESVGVRSQLTILRNNRKLVIDIIPEESTRG</sequence>
<comment type="caution">
    <text evidence="6">The sequence shown here is derived from an EMBL/GenBank/DDBJ whole genome shotgun (WGS) entry which is preliminary data.</text>
</comment>
<dbReference type="Pfam" id="PF13365">
    <property type="entry name" value="Trypsin_2"/>
    <property type="match status" value="1"/>
</dbReference>
<keyword evidence="7" id="KW-1185">Reference proteome</keyword>
<gene>
    <name evidence="6" type="ORF">NIES592_05085</name>
</gene>
<feature type="region of interest" description="Disordered" evidence="4">
    <location>
        <begin position="1"/>
        <end position="26"/>
    </location>
</feature>
<dbReference type="SMART" id="SM00228">
    <property type="entry name" value="PDZ"/>
    <property type="match status" value="1"/>
</dbReference>
<dbReference type="PANTHER" id="PTHR43343:SF3">
    <property type="entry name" value="PROTEASE DO-LIKE 8, CHLOROPLASTIC"/>
    <property type="match status" value="1"/>
</dbReference>
<evidence type="ECO:0000259" key="5">
    <source>
        <dbReference type="PROSITE" id="PS50106"/>
    </source>
</evidence>
<evidence type="ECO:0000313" key="7">
    <source>
        <dbReference type="Proteomes" id="UP000186391"/>
    </source>
</evidence>
<dbReference type="GO" id="GO:0006508">
    <property type="term" value="P:proteolysis"/>
    <property type="evidence" value="ECO:0007669"/>
    <property type="project" value="UniProtKB-KW"/>
</dbReference>
<evidence type="ECO:0000256" key="4">
    <source>
        <dbReference type="SAM" id="MobiDB-lite"/>
    </source>
</evidence>
<dbReference type="PROSITE" id="PS50106">
    <property type="entry name" value="PDZ"/>
    <property type="match status" value="1"/>
</dbReference>
<feature type="compositionally biased region" description="Polar residues" evidence="4">
    <location>
        <begin position="7"/>
        <end position="25"/>
    </location>
</feature>
<dbReference type="EMBL" id="MRCA01000002">
    <property type="protein sequence ID" value="OKH15476.1"/>
    <property type="molecule type" value="Genomic_DNA"/>
</dbReference>
<dbReference type="Gene3D" id="2.30.42.10">
    <property type="match status" value="1"/>
</dbReference>
<dbReference type="OrthoDB" id="9807133at2"/>
<dbReference type="Pfam" id="PF13180">
    <property type="entry name" value="PDZ_2"/>
    <property type="match status" value="1"/>
</dbReference>
<comment type="similarity">
    <text evidence="1">Belongs to the peptidase S1C family.</text>
</comment>
<organism evidence="6 7">
    <name type="scientific">Fischerella major NIES-592</name>
    <dbReference type="NCBI Taxonomy" id="210994"/>
    <lineage>
        <taxon>Bacteria</taxon>
        <taxon>Bacillati</taxon>
        <taxon>Cyanobacteriota</taxon>
        <taxon>Cyanophyceae</taxon>
        <taxon>Nostocales</taxon>
        <taxon>Hapalosiphonaceae</taxon>
        <taxon>Fischerella</taxon>
    </lineage>
</organism>
<proteinExistence type="inferred from homology"/>
<evidence type="ECO:0000256" key="1">
    <source>
        <dbReference type="ARBA" id="ARBA00010541"/>
    </source>
</evidence>
<dbReference type="InterPro" id="IPR009003">
    <property type="entry name" value="Peptidase_S1_PA"/>
</dbReference>
<dbReference type="PANTHER" id="PTHR43343">
    <property type="entry name" value="PEPTIDASE S12"/>
    <property type="match status" value="1"/>
</dbReference>